<evidence type="ECO:0000256" key="1">
    <source>
        <dbReference type="ARBA" id="ARBA00023242"/>
    </source>
</evidence>
<dbReference type="GO" id="GO:0003700">
    <property type="term" value="F:DNA-binding transcription factor activity"/>
    <property type="evidence" value="ECO:0007669"/>
    <property type="project" value="InterPro"/>
</dbReference>
<dbReference type="InterPro" id="IPR050987">
    <property type="entry name" value="AtrR-like"/>
</dbReference>
<protein>
    <submittedName>
        <fullName evidence="2">Uncharacterized protein</fullName>
    </submittedName>
</protein>
<name>A0A0J8UIH4_COCIT</name>
<dbReference type="VEuPathDB" id="FungiDB:CIHG_04723"/>
<dbReference type="STRING" id="396776.A0A0J8UIH4"/>
<reference evidence="3" key="1">
    <citation type="journal article" date="2010" name="Genome Res.">
        <title>Population genomic sequencing of Coccidioides fungi reveals recent hybridization and transposon control.</title>
        <authorList>
            <person name="Neafsey D.E."/>
            <person name="Barker B.M."/>
            <person name="Sharpton T.J."/>
            <person name="Stajich J.E."/>
            <person name="Park D.J."/>
            <person name="Whiston E."/>
            <person name="Hung C.-Y."/>
            <person name="McMahan C."/>
            <person name="White J."/>
            <person name="Sykes S."/>
            <person name="Heiman D."/>
            <person name="Young S."/>
            <person name="Zeng Q."/>
            <person name="Abouelleil A."/>
            <person name="Aftuck L."/>
            <person name="Bessette D."/>
            <person name="Brown A."/>
            <person name="FitzGerald M."/>
            <person name="Lui A."/>
            <person name="Macdonald J.P."/>
            <person name="Priest M."/>
            <person name="Orbach M.J."/>
            <person name="Galgiani J.N."/>
            <person name="Kirkland T.N."/>
            <person name="Cole G.T."/>
            <person name="Birren B.W."/>
            <person name="Henn M.R."/>
            <person name="Taylor J.W."/>
            <person name="Rounsley S.D."/>
        </authorList>
    </citation>
    <scope>NUCLEOTIDE SEQUENCE [LARGE SCALE GENOMIC DNA]</scope>
    <source>
        <strain evidence="3">H538.4</strain>
    </source>
</reference>
<evidence type="ECO:0000313" key="2">
    <source>
        <dbReference type="EMBL" id="KMU87278.1"/>
    </source>
</evidence>
<dbReference type="AlphaFoldDB" id="A0A0J8UIH4"/>
<proteinExistence type="predicted"/>
<evidence type="ECO:0000313" key="3">
    <source>
        <dbReference type="Proteomes" id="UP000054563"/>
    </source>
</evidence>
<accession>A0A0J8UIH4</accession>
<sequence length="394" mass="44408">MDSESNNGGPSAERPVLASRASFSMFKLPDREEYLSNLPKSKRAAPEGFDIASIGFRFPRQLPGEKPVLLEAGGTPLGYCPFNGLGLPQFAPVNCALLRSLLETSTLQDYDIAVEYPELPDDPGLRPWRLLYQYWTEYSKIVGRVYELLFSARALCDSAAERSRKAQKLEEEIKDWRTTMARFEPGDAYHAFFFGWMIPGADLSYYLLLTLSARRALQLHQHVMLTFRAKDTYVMKGYVDWTILQCPFVPFLVIFCHTISSGDLDDLKLLEEVATSLQAAGSLSEGAERLYRLCMVFYQVAKVYVDAKRQEVENTNTTSEYQPIAYPGEQFDSYLNALGLGPSLAPSMLRGHADIGNNDGVEAIPELFDVEMAQSLEDWYLGNRHMMGLLESDF</sequence>
<dbReference type="OrthoDB" id="103819at2759"/>
<dbReference type="PANTHER" id="PTHR46910:SF5">
    <property type="entry name" value="ZN(II)2CYS6 TRANSCRIPTION FACTOR (EUROFUNG)"/>
    <property type="match status" value="1"/>
</dbReference>
<gene>
    <name evidence="2" type="ORF">CIHG_04723</name>
</gene>
<dbReference type="PANTHER" id="PTHR46910">
    <property type="entry name" value="TRANSCRIPTION FACTOR PDR1"/>
    <property type="match status" value="1"/>
</dbReference>
<dbReference type="CDD" id="cd12148">
    <property type="entry name" value="fungal_TF_MHR"/>
    <property type="match status" value="1"/>
</dbReference>
<keyword evidence="1" id="KW-0539">Nucleus</keyword>
<dbReference type="EMBL" id="DS016997">
    <property type="protein sequence ID" value="KMU87278.1"/>
    <property type="molecule type" value="Genomic_DNA"/>
</dbReference>
<organism evidence="2 3">
    <name type="scientific">Coccidioides immitis H538.4</name>
    <dbReference type="NCBI Taxonomy" id="396776"/>
    <lineage>
        <taxon>Eukaryota</taxon>
        <taxon>Fungi</taxon>
        <taxon>Dikarya</taxon>
        <taxon>Ascomycota</taxon>
        <taxon>Pezizomycotina</taxon>
        <taxon>Eurotiomycetes</taxon>
        <taxon>Eurotiomycetidae</taxon>
        <taxon>Onygenales</taxon>
        <taxon>Onygenaceae</taxon>
        <taxon>Coccidioides</taxon>
    </lineage>
</organism>
<dbReference type="Proteomes" id="UP000054563">
    <property type="component" value="Unassembled WGS sequence"/>
</dbReference>